<accession>A0AAV2Z9M7</accession>
<dbReference type="InterPro" id="IPR023534">
    <property type="entry name" value="Rof/RNase_P-like"/>
</dbReference>
<dbReference type="GO" id="GO:0000172">
    <property type="term" value="C:ribonuclease MRP complex"/>
    <property type="evidence" value="ECO:0007669"/>
    <property type="project" value="InterPro"/>
</dbReference>
<feature type="transmembrane region" description="Helical" evidence="4">
    <location>
        <begin position="1664"/>
        <end position="1684"/>
    </location>
</feature>
<dbReference type="GO" id="GO:0030677">
    <property type="term" value="C:ribonuclease P complex"/>
    <property type="evidence" value="ECO:0007669"/>
    <property type="project" value="InterPro"/>
</dbReference>
<evidence type="ECO:0000256" key="3">
    <source>
        <dbReference type="SAM" id="MobiDB-lite"/>
    </source>
</evidence>
<feature type="transmembrane region" description="Helical" evidence="4">
    <location>
        <begin position="1559"/>
        <end position="1580"/>
    </location>
</feature>
<dbReference type="Proteomes" id="UP001146120">
    <property type="component" value="Unassembled WGS sequence"/>
</dbReference>
<evidence type="ECO:0000313" key="6">
    <source>
        <dbReference type="Proteomes" id="UP001146120"/>
    </source>
</evidence>
<dbReference type="PANTHER" id="PTHR13348">
    <property type="entry name" value="RIBONUCLEASE P SUBUNIT P29"/>
    <property type="match status" value="1"/>
</dbReference>
<comment type="caution">
    <text evidence="5">The sequence shown here is derived from an EMBL/GenBank/DDBJ whole genome shotgun (WGS) entry which is preliminary data.</text>
</comment>
<evidence type="ECO:0000256" key="1">
    <source>
        <dbReference type="ARBA" id="ARBA00004123"/>
    </source>
</evidence>
<name>A0AAV2Z9M7_9STRA</name>
<keyword evidence="4" id="KW-0812">Transmembrane</keyword>
<comment type="similarity">
    <text evidence="2">Belongs to the eukaryotic/archaeal RNase P protein component 1 family.</text>
</comment>
<feature type="transmembrane region" description="Helical" evidence="4">
    <location>
        <begin position="816"/>
        <end position="840"/>
    </location>
</feature>
<feature type="region of interest" description="Disordered" evidence="3">
    <location>
        <begin position="1154"/>
        <end position="1184"/>
    </location>
</feature>
<evidence type="ECO:0000313" key="5">
    <source>
        <dbReference type="EMBL" id="DBA02709.1"/>
    </source>
</evidence>
<reference evidence="5" key="2">
    <citation type="journal article" date="2023" name="Microbiol Resour">
        <title>Decontamination and Annotation of the Draft Genome Sequence of the Oomycete Lagenidium giganteum ARSEF 373.</title>
        <authorList>
            <person name="Morgan W.R."/>
            <person name="Tartar A."/>
        </authorList>
    </citation>
    <scope>NUCLEOTIDE SEQUENCE</scope>
    <source>
        <strain evidence="5">ARSEF 373</strain>
    </source>
</reference>
<keyword evidence="4" id="KW-1133">Transmembrane helix</keyword>
<feature type="transmembrane region" description="Helical" evidence="4">
    <location>
        <begin position="1754"/>
        <end position="1774"/>
    </location>
</feature>
<dbReference type="GO" id="GO:0005634">
    <property type="term" value="C:nucleus"/>
    <property type="evidence" value="ECO:0007669"/>
    <property type="project" value="UniProtKB-SubCell"/>
</dbReference>
<evidence type="ECO:0000256" key="2">
    <source>
        <dbReference type="ARBA" id="ARBA00006181"/>
    </source>
</evidence>
<keyword evidence="6" id="KW-1185">Reference proteome</keyword>
<protein>
    <submittedName>
        <fullName evidence="5">Uncharacterized protein</fullName>
    </submittedName>
</protein>
<feature type="transmembrane region" description="Helical" evidence="4">
    <location>
        <begin position="1601"/>
        <end position="1624"/>
    </location>
</feature>
<dbReference type="SUPFAM" id="SSF101744">
    <property type="entry name" value="Rof/RNase P subunit-like"/>
    <property type="match status" value="1"/>
</dbReference>
<feature type="transmembrane region" description="Helical" evidence="4">
    <location>
        <begin position="961"/>
        <end position="981"/>
    </location>
</feature>
<organism evidence="5 6">
    <name type="scientific">Lagenidium giganteum</name>
    <dbReference type="NCBI Taxonomy" id="4803"/>
    <lineage>
        <taxon>Eukaryota</taxon>
        <taxon>Sar</taxon>
        <taxon>Stramenopiles</taxon>
        <taxon>Oomycota</taxon>
        <taxon>Peronosporomycetes</taxon>
        <taxon>Pythiales</taxon>
        <taxon>Pythiaceae</taxon>
    </lineage>
</organism>
<dbReference type="InterPro" id="IPR036980">
    <property type="entry name" value="RNase_P/MRP_Rpp29_sf"/>
</dbReference>
<gene>
    <name evidence="5" type="ORF">N0F65_010534</name>
</gene>
<evidence type="ECO:0000256" key="4">
    <source>
        <dbReference type="SAM" id="Phobius"/>
    </source>
</evidence>
<dbReference type="GO" id="GO:0033204">
    <property type="term" value="F:ribonuclease P RNA binding"/>
    <property type="evidence" value="ECO:0007669"/>
    <property type="project" value="InterPro"/>
</dbReference>
<feature type="compositionally biased region" description="Polar residues" evidence="3">
    <location>
        <begin position="1157"/>
        <end position="1177"/>
    </location>
</feature>
<dbReference type="PANTHER" id="PTHR13348:SF0">
    <property type="entry name" value="RIBONUCLEASE P PROTEIN SUBUNIT P29"/>
    <property type="match status" value="1"/>
</dbReference>
<proteinExistence type="inferred from homology"/>
<feature type="transmembrane region" description="Helical" evidence="4">
    <location>
        <begin position="1690"/>
        <end position="1710"/>
    </location>
</feature>
<dbReference type="EMBL" id="DAKRPA010000028">
    <property type="protein sequence ID" value="DBA02709.1"/>
    <property type="molecule type" value="Genomic_DNA"/>
</dbReference>
<dbReference type="GO" id="GO:0006364">
    <property type="term" value="P:rRNA processing"/>
    <property type="evidence" value="ECO:0007669"/>
    <property type="project" value="TreeGrafter"/>
</dbReference>
<dbReference type="GO" id="GO:0001682">
    <property type="term" value="P:tRNA 5'-leader removal"/>
    <property type="evidence" value="ECO:0007669"/>
    <property type="project" value="InterPro"/>
</dbReference>
<feature type="region of interest" description="Disordered" evidence="3">
    <location>
        <begin position="52"/>
        <end position="95"/>
    </location>
</feature>
<dbReference type="InterPro" id="IPR002730">
    <property type="entry name" value="Rpp29/RNP1"/>
</dbReference>
<dbReference type="Pfam" id="PF01868">
    <property type="entry name" value="RNase_P-MRP_p29"/>
    <property type="match status" value="1"/>
</dbReference>
<feature type="transmembrane region" description="Helical" evidence="4">
    <location>
        <begin position="871"/>
        <end position="888"/>
    </location>
</feature>
<feature type="compositionally biased region" description="Low complexity" evidence="3">
    <location>
        <begin position="62"/>
        <end position="95"/>
    </location>
</feature>
<feature type="region of interest" description="Disordered" evidence="3">
    <location>
        <begin position="356"/>
        <end position="381"/>
    </location>
</feature>
<reference evidence="5" key="1">
    <citation type="submission" date="2022-11" db="EMBL/GenBank/DDBJ databases">
        <authorList>
            <person name="Morgan W.R."/>
            <person name="Tartar A."/>
        </authorList>
    </citation>
    <scope>NUCLEOTIDE SEQUENCE</scope>
    <source>
        <strain evidence="5">ARSEF 373</strain>
    </source>
</reference>
<dbReference type="InterPro" id="IPR016848">
    <property type="entry name" value="RNase_P/MRP_Rpp29-subunit"/>
</dbReference>
<comment type="subcellular location">
    <subcellularLocation>
        <location evidence="1">Nucleus</location>
    </subcellularLocation>
</comment>
<feature type="transmembrane region" description="Helical" evidence="4">
    <location>
        <begin position="900"/>
        <end position="917"/>
    </location>
</feature>
<keyword evidence="4" id="KW-0472">Membrane</keyword>
<feature type="transmembrane region" description="Helical" evidence="4">
    <location>
        <begin position="766"/>
        <end position="787"/>
    </location>
</feature>
<dbReference type="Gene3D" id="2.30.30.210">
    <property type="entry name" value="Ribonuclease P/MRP, subunit p29"/>
    <property type="match status" value="1"/>
</dbReference>
<sequence length="1937" mass="214961">MAPPDTKKRQRLDLLASLDAAFAPAASTPKESKYTSNAAVVASGAAAQQAYLQTKKKKRRNNANGGATKAGNGQQKQDGNSSANKASNATAAATTQTASSRKYDSLYGTLNADSVLSVALKGCSLANGKALGRVQTRSAAFKQFLSMATAGGSEAAALDKLRNKILQVDNPIKTTDAAKQAARQAQTAHAQTTMLLGARRRRQLGLHLLRGDMEYSDAVRLAEIWTRYAKDTFGSDFDDDLTPSARSIRVMTKLRAMDLSGCAIEVVSASNPIHVGLSGIIVAEKQQVLQVCLPTNKLIVLPKALVRGQANISFWKVHGCCAEESAQLDKYIRKLALLIAFATMQQGANTVAPISQAGRRAPDDGGGKAASKPQPAEGTTKRAAVVGTGAAALRTLHAELFQIPRPSAFQVILCIIAYVLLVTDVSRTGSSLDELPFPQIEPNVYSFYGPTILPVLKLEKDGSTVKASNDSLLTVGKFKFGTSSYGMRSILNERTIADWDSCMSAYDEECAKMTADKAFKMLEGMVNTIRLNDLNTTSYKTMGDNTLLAIGVAPNETEPVTREYLATLPQRVRFAVRAKARWIDGASSFLSHYLLDQKYWMSTWATYFDDFNNSAPANQLGMDICLDDLDRPLFCEKSWADFSRLAHAGSDGAKVGKLWDHISDTSKALQLMYPNKRLDMTIIETETDPLTLLGGAVVLAHKLYNVVVIYRVGEGCVSSVVLDATTQRNHTVTECTTTAIHDVRYEGRVLYTDAIEWRYITKTMRYFAQVYNIVRLVFLFLGCYAAVKATRDADSLSMGSRVVQAMQIFFSIPSQVIVYGSFIPVFIYSAAHVIDGVILYHINDDKMNSLHLFFSNNFVDMMQLLGVRMRNVWVVAIIARIFVFIQTSGGWTPAKGVSGIKGYLLPFISFIAIAFVLRDTTFQDSRILETNEVEPAATFMYIRAETLDTWKMNAFGLYNDFLSLALTSVAYVVVVICFQLLRRFLAKKSVGKDSLFFSNSDVPYSAGFLWDPSCLVVCWGSDLFTSFINIFKSGSQGPTTLSDAKNGANGGNTTTHGVSRDVENRYVLMNIAFLSDPWNFLTMKFGHTRIHLFELREMNRKLLHPYSKARFIREYEMKPEDITLLGTFNVSELAWEQLWGANGRKPTMSKVTAVDLSPSTSGTPGKQSNDNPQGTTSRTKRHRGSESLRHLHVEFFDAPMPSIFRIALACYAYLLLVTDVFRGGASLDSLPYTPIEPDVYAFDGPHVAPTITLNREYKKDGITTTAADGTPLNISMYKFDTESFGMRSILALRPEALKWPECITLYDDSCADAVQPATAFDMMEKLVETIKANDVNTTSYKNALAQLFTASGTSAPTNLASNFSLAIDRDELSMLPQRVRFAVRSKARWIDGTSSFLSHYLLDQKYWISTWGTYFNDFNVSSPGMDLCLDDMDRPLFCEKSWADFERLSPPGSAAAKVGNIWEDISNRAAALQVQYPKSTVDLTIIEVETDPVTLVGGAVVIAHKLFNVVAVYRVRDCSVATGGDTICLTTRLDDQRYSGKVLYTNAIEWRYITRTMRYFAQVYLIVRLACLMVACHRSVKATRGFEMKIWYRRLQVAAQLFFAIPCQVVVYGSCIPVFVYAAAHAIDGVILYYLNDAEMNSFHLFFANSFTDMMRLLSVRMRNIWVVAFVARLFVFAQTSGGWTPVNGVIGIKGYLIPFISVIAVAFVVRDSAQQDARILEAHEVEPTISFMNIRADVLDAWKMNAMGLSSDVISLALTTFFYGVALVGYELLRRLIQRSYVGRESLFLTNSDVPYAAGFLWDSSSLVVGWDDDMFTTLHNNLVLDTGTKPVEAPTFRGFYASLARDIETRHVLMNIAFLSDPWNLLTMQFGQTRLYLYEVSPAPNQPHLKRTLSLMHPYAPARFLREYGLAEQQVKILGMFNASELDWEQVILCR</sequence>